<feature type="domain" description="DUF5916" evidence="1">
    <location>
        <begin position="204"/>
        <end position="296"/>
    </location>
</feature>
<name>A0ABS9D9H3_9ALTE</name>
<evidence type="ECO:0000259" key="1">
    <source>
        <dbReference type="Pfam" id="PF19313"/>
    </source>
</evidence>
<dbReference type="EMBL" id="JAKGAS010000009">
    <property type="protein sequence ID" value="MCF2949573.1"/>
    <property type="molecule type" value="Genomic_DNA"/>
</dbReference>
<evidence type="ECO:0000313" key="3">
    <source>
        <dbReference type="Proteomes" id="UP001521137"/>
    </source>
</evidence>
<reference evidence="2 3" key="1">
    <citation type="submission" date="2022-01" db="EMBL/GenBank/DDBJ databases">
        <title>Paraglaciecola sp. G1-23.</title>
        <authorList>
            <person name="Jin M.S."/>
            <person name="Han D.M."/>
            <person name="Kim H.M."/>
            <person name="Jeon C.O."/>
        </authorList>
    </citation>
    <scope>NUCLEOTIDE SEQUENCE [LARGE SCALE GENOMIC DNA]</scope>
    <source>
        <strain evidence="2 3">G1-23</strain>
    </source>
</reference>
<dbReference type="Gene3D" id="2.60.40.1190">
    <property type="match status" value="1"/>
</dbReference>
<gene>
    <name evidence="2" type="ORF">L0668_15740</name>
</gene>
<dbReference type="Pfam" id="PF19313">
    <property type="entry name" value="DUF5916"/>
    <property type="match status" value="2"/>
</dbReference>
<protein>
    <submittedName>
        <fullName evidence="2">DUF5916 domain-containing protein</fullName>
    </submittedName>
</protein>
<evidence type="ECO:0000313" key="2">
    <source>
        <dbReference type="EMBL" id="MCF2949573.1"/>
    </source>
</evidence>
<dbReference type="Proteomes" id="UP001521137">
    <property type="component" value="Unassembled WGS sequence"/>
</dbReference>
<feature type="domain" description="DUF5916" evidence="1">
    <location>
        <begin position="412"/>
        <end position="685"/>
    </location>
</feature>
<dbReference type="InterPro" id="IPR045670">
    <property type="entry name" value="DUF5916"/>
</dbReference>
<keyword evidence="3" id="KW-1185">Reference proteome</keyword>
<comment type="caution">
    <text evidence="2">The sequence shown here is derived from an EMBL/GenBank/DDBJ whole genome shotgun (WGS) entry which is preliminary data.</text>
</comment>
<sequence length="722" mass="83564">MGSERDITVDGLLNEKLWQKTTNHVEAFQVSPQTFRKSCNNFSYKFITSEQGIYLALTALIKNKLRIRTQENDKLFTNDHFQVMLDMDNSAQTSFVFSINHQGNYFDGIYKQDKELDLDWSAQWQYAVNVTDEFWTAEIFIPWSSMSFSIQEQNQFGLAISRLDEASNSTYASIPANSSMNSFLQLFSKHNVVIKSHSSFDIYPHISLNRDIINNDESMDVGAEIFWKPTKNQQISATFNPDFGQVETDELVVNFSTIESFFTEKRPFFNENQNIFDVSGPETLRIVHTPRIGGDAYYDDDYVSDLDAALKYTFDNDNLALGLMSAFESSLDKSSTGRDFWLMRGQYYLGENKLGISLNNVSTPSVDRNAQILSTDFVYTLSESTEFNIGIINSKIEQQAVSTKDIGWWITGSSEFSINHSHEFSLFTYGEDLQLNDIGYVKRVNRKQFEYEYQYQIPDLNLWSIRDMAVSVESEIKTNFQDEKLPLLFGLGVEFVTEDEFEYQFSIEHGSSGYDDFLTRDNNSLWLPSFYIAELEVSSPEYLWGKLDFQFELGTEGFSGRFYNMQSSVEQQFNDNLYVSFTMSQYNSDSWLEWDEENVIDEFDFTEQGFEISANYQIADNHELRIKFESVIGKAKHLANYQVNSNGKAIQTNESDDFSFAENAFQLRYKYSFSKLTAFYLSYGFGGEFEDEIAKFGKRNLYKKALESKEAHNIFAKLRLHF</sequence>
<dbReference type="RefSeq" id="WP_235313677.1">
    <property type="nucleotide sequence ID" value="NZ_JAKGAS010000009.1"/>
</dbReference>
<organism evidence="2 3">
    <name type="scientific">Paraglaciecola algarum</name>
    <dbReference type="NCBI Taxonomy" id="3050085"/>
    <lineage>
        <taxon>Bacteria</taxon>
        <taxon>Pseudomonadati</taxon>
        <taxon>Pseudomonadota</taxon>
        <taxon>Gammaproteobacteria</taxon>
        <taxon>Alteromonadales</taxon>
        <taxon>Alteromonadaceae</taxon>
        <taxon>Paraglaciecola</taxon>
    </lineage>
</organism>
<proteinExistence type="predicted"/>
<dbReference type="SUPFAM" id="SSF49344">
    <property type="entry name" value="CBD9-like"/>
    <property type="match status" value="1"/>
</dbReference>
<accession>A0ABS9D9H3</accession>